<dbReference type="GO" id="GO:0009279">
    <property type="term" value="C:cell outer membrane"/>
    <property type="evidence" value="ECO:0007669"/>
    <property type="project" value="UniProtKB-SubCell"/>
</dbReference>
<evidence type="ECO:0000256" key="3">
    <source>
        <dbReference type="ARBA" id="ARBA00022452"/>
    </source>
</evidence>
<dbReference type="CDD" id="cd01347">
    <property type="entry name" value="ligand_gated_channel"/>
    <property type="match status" value="1"/>
</dbReference>
<evidence type="ECO:0000256" key="10">
    <source>
        <dbReference type="ARBA" id="ARBA00023237"/>
    </source>
</evidence>
<dbReference type="GO" id="GO:0006826">
    <property type="term" value="P:iron ion transport"/>
    <property type="evidence" value="ECO:0007669"/>
    <property type="project" value="UniProtKB-KW"/>
</dbReference>
<keyword evidence="7" id="KW-0406">Ion transport</keyword>
<evidence type="ECO:0000256" key="8">
    <source>
        <dbReference type="ARBA" id="ARBA00023077"/>
    </source>
</evidence>
<dbReference type="RefSeq" id="WP_113916109.1">
    <property type="nucleotide sequence ID" value="NZ_QNSE01000005.1"/>
</dbReference>
<evidence type="ECO:0000313" key="17">
    <source>
        <dbReference type="Proteomes" id="UP000252792"/>
    </source>
</evidence>
<protein>
    <submittedName>
        <fullName evidence="16">Iron complex outermembrane receptor protein</fullName>
    </submittedName>
</protein>
<dbReference type="Gene3D" id="2.40.170.20">
    <property type="entry name" value="TonB-dependent receptor, beta-barrel domain"/>
    <property type="match status" value="1"/>
</dbReference>
<proteinExistence type="inferred from homology"/>
<evidence type="ECO:0000256" key="5">
    <source>
        <dbReference type="ARBA" id="ARBA00022692"/>
    </source>
</evidence>
<keyword evidence="4" id="KW-0410">Iron transport</keyword>
<dbReference type="PANTHER" id="PTHR32552:SF81">
    <property type="entry name" value="TONB-DEPENDENT OUTER MEMBRANE RECEPTOR"/>
    <property type="match status" value="1"/>
</dbReference>
<dbReference type="EMBL" id="QNSE01000005">
    <property type="protein sequence ID" value="RBP83741.1"/>
    <property type="molecule type" value="Genomic_DNA"/>
</dbReference>
<keyword evidence="6" id="KW-0408">Iron</keyword>
<dbReference type="OrthoDB" id="127311at2"/>
<dbReference type="SUPFAM" id="SSF56935">
    <property type="entry name" value="Porins"/>
    <property type="match status" value="1"/>
</dbReference>
<dbReference type="PROSITE" id="PS52016">
    <property type="entry name" value="TONB_DEPENDENT_REC_3"/>
    <property type="match status" value="1"/>
</dbReference>
<keyword evidence="9 11" id="KW-0472">Membrane</keyword>
<dbReference type="PANTHER" id="PTHR32552">
    <property type="entry name" value="FERRICHROME IRON RECEPTOR-RELATED"/>
    <property type="match status" value="1"/>
</dbReference>
<evidence type="ECO:0000256" key="13">
    <source>
        <dbReference type="SAM" id="SignalP"/>
    </source>
</evidence>
<evidence type="ECO:0000313" key="16">
    <source>
        <dbReference type="EMBL" id="RBP83741.1"/>
    </source>
</evidence>
<evidence type="ECO:0000256" key="4">
    <source>
        <dbReference type="ARBA" id="ARBA00022496"/>
    </source>
</evidence>
<keyword evidence="17" id="KW-1185">Reference proteome</keyword>
<organism evidence="16 17">
    <name type="scientific">Marinomonas rhizomae</name>
    <dbReference type="NCBI Taxonomy" id="491948"/>
    <lineage>
        <taxon>Bacteria</taxon>
        <taxon>Pseudomonadati</taxon>
        <taxon>Pseudomonadota</taxon>
        <taxon>Gammaproteobacteria</taxon>
        <taxon>Oceanospirillales</taxon>
        <taxon>Oceanospirillaceae</taxon>
        <taxon>Marinomonas</taxon>
    </lineage>
</organism>
<feature type="domain" description="TonB-dependent receptor-like beta-barrel" evidence="14">
    <location>
        <begin position="241"/>
        <end position="638"/>
    </location>
</feature>
<keyword evidence="16" id="KW-0675">Receptor</keyword>
<keyword evidence="5 11" id="KW-0812">Transmembrane</keyword>
<evidence type="ECO:0000256" key="1">
    <source>
        <dbReference type="ARBA" id="ARBA00004571"/>
    </source>
</evidence>
<keyword evidence="13" id="KW-0732">Signal</keyword>
<evidence type="ECO:0000256" key="9">
    <source>
        <dbReference type="ARBA" id="ARBA00023136"/>
    </source>
</evidence>
<comment type="subcellular location">
    <subcellularLocation>
        <location evidence="1 11">Cell outer membrane</location>
        <topology evidence="1 11">Multi-pass membrane protein</topology>
    </subcellularLocation>
</comment>
<sequence length="670" mass="74702">MKRRILTNTTLIVGAFTLSPLSAFAQEATWQDSETWLPELMVTADKTQQTLSTAAVHATVYDAKTLQQDGVDSLAKLEGRVAGLSFQPFGQSAINSPVVRGLTANFNALSSSTLLMVDGVPTLTAQGFENNLVEIDRIEVLRGPQSTVYGRNAEVGVISIFSKDLTGDDKTILGMEVGSRDKERAQFSTSQTLLEDKVFVSLSGELFEQDGFIDNTTTGNKADDKERQNINAGLRWLVSDKTDVVARYRRQTYDDGAMLWGAPNGKRAIVASGTDSWNHSLGQTFSVNASHELPSGLRLNSVTAYNDYKDKVQQDTDFQPTENSYIGRDHHLRTLSQEFRLEGHLDQSDWLLGAYLEYQDHDLRTLSKTFFGLSDLQAEQTGNSYALFTNWTMPISHDFSMITGIRASRDKVKLKPSTEPEKSESWTELTPQLTLQYKINPHHMLYASYAEGTRTGGFNTVSPSVNYSTYDPEKNQSVEFGLKGDLSSKALRYTLAAYHMDVKNMQVMQMPTVGLIYLTNAAEATSDGLEMSLEYYFNENWSAEMGMAWNKTRFDHFMDGSKDYSGNRNPFAPEMNGHFSLRYESINGWSVAASVVGSGSVYLDAANKYQQDGYELIHVSASYPLTEKASLSAYVNNLQDRQFDAVGYQNGYVTVYSPPREYGVKFTLEL</sequence>
<dbReference type="InterPro" id="IPR012910">
    <property type="entry name" value="Plug_dom"/>
</dbReference>
<evidence type="ECO:0000256" key="2">
    <source>
        <dbReference type="ARBA" id="ARBA00022448"/>
    </source>
</evidence>
<feature type="signal peptide" evidence="13">
    <location>
        <begin position="1"/>
        <end position="25"/>
    </location>
</feature>
<evidence type="ECO:0000259" key="14">
    <source>
        <dbReference type="Pfam" id="PF00593"/>
    </source>
</evidence>
<comment type="caution">
    <text evidence="16">The sequence shown here is derived from an EMBL/GenBank/DDBJ whole genome shotgun (WGS) entry which is preliminary data.</text>
</comment>
<dbReference type="Proteomes" id="UP000252792">
    <property type="component" value="Unassembled WGS sequence"/>
</dbReference>
<evidence type="ECO:0000256" key="6">
    <source>
        <dbReference type="ARBA" id="ARBA00023004"/>
    </source>
</evidence>
<dbReference type="InterPro" id="IPR036942">
    <property type="entry name" value="Beta-barrel_TonB_sf"/>
</dbReference>
<feature type="domain" description="TonB-dependent receptor plug" evidence="15">
    <location>
        <begin position="53"/>
        <end position="157"/>
    </location>
</feature>
<keyword evidence="2 11" id="KW-0813">Transport</keyword>
<accession>A0A366J9Q1</accession>
<keyword evidence="8 12" id="KW-0798">TonB box</keyword>
<dbReference type="InterPro" id="IPR039426">
    <property type="entry name" value="TonB-dep_rcpt-like"/>
</dbReference>
<dbReference type="Pfam" id="PF07715">
    <property type="entry name" value="Plug"/>
    <property type="match status" value="1"/>
</dbReference>
<evidence type="ECO:0000256" key="12">
    <source>
        <dbReference type="RuleBase" id="RU003357"/>
    </source>
</evidence>
<evidence type="ECO:0000256" key="11">
    <source>
        <dbReference type="PROSITE-ProRule" id="PRU01360"/>
    </source>
</evidence>
<comment type="similarity">
    <text evidence="11 12">Belongs to the TonB-dependent receptor family.</text>
</comment>
<keyword evidence="3 11" id="KW-1134">Transmembrane beta strand</keyword>
<gene>
    <name evidence="16" type="ORF">DFP80_10561</name>
</gene>
<keyword evidence="10 11" id="KW-0998">Cell outer membrane</keyword>
<evidence type="ECO:0000256" key="7">
    <source>
        <dbReference type="ARBA" id="ARBA00023065"/>
    </source>
</evidence>
<dbReference type="AlphaFoldDB" id="A0A366J9Q1"/>
<dbReference type="InterPro" id="IPR000531">
    <property type="entry name" value="Beta-barrel_TonB"/>
</dbReference>
<reference evidence="16 17" key="1">
    <citation type="submission" date="2018-06" db="EMBL/GenBank/DDBJ databases">
        <title>Genomic Encyclopedia of Type Strains, Phase III (KMG-III): the genomes of soil and plant-associated and newly described type strains.</title>
        <authorList>
            <person name="Whitman W."/>
        </authorList>
    </citation>
    <scope>NUCLEOTIDE SEQUENCE [LARGE SCALE GENOMIC DNA]</scope>
    <source>
        <strain evidence="16 17">CECT 7377</strain>
    </source>
</reference>
<dbReference type="Pfam" id="PF00593">
    <property type="entry name" value="TonB_dep_Rec_b-barrel"/>
    <property type="match status" value="1"/>
</dbReference>
<name>A0A366J9Q1_9GAMM</name>
<evidence type="ECO:0000259" key="15">
    <source>
        <dbReference type="Pfam" id="PF07715"/>
    </source>
</evidence>
<feature type="chain" id="PRO_5016818806" evidence="13">
    <location>
        <begin position="26"/>
        <end position="670"/>
    </location>
</feature>